<reference evidence="1 2" key="1">
    <citation type="submission" date="2011-02" db="EMBL/GenBank/DDBJ databases">
        <title>The Genome Sequence of Mortierella verticillata NRRL 6337.</title>
        <authorList>
            <consortium name="The Broad Institute Genome Sequencing Platform"/>
            <person name="Russ C."/>
            <person name="Cuomo C."/>
            <person name="Burger G."/>
            <person name="Gray M.W."/>
            <person name="Holland P.W.H."/>
            <person name="King N."/>
            <person name="Lang F.B.F."/>
            <person name="Roger A.J."/>
            <person name="Ruiz-Trillo I."/>
            <person name="Young S.K."/>
            <person name="Zeng Q."/>
            <person name="Gargeya S."/>
            <person name="Alvarado L."/>
            <person name="Berlin A."/>
            <person name="Chapman S.B."/>
            <person name="Chen Z."/>
            <person name="Freedman E."/>
            <person name="Gellesch M."/>
            <person name="Goldberg J."/>
            <person name="Griggs A."/>
            <person name="Gujja S."/>
            <person name="Heilman E."/>
            <person name="Heiman D."/>
            <person name="Howarth C."/>
            <person name="Mehta T."/>
            <person name="Neiman D."/>
            <person name="Pearson M."/>
            <person name="Roberts A."/>
            <person name="Saif S."/>
            <person name="Shea T."/>
            <person name="Shenoy N."/>
            <person name="Sisk P."/>
            <person name="Stolte C."/>
            <person name="Sykes S."/>
            <person name="White J."/>
            <person name="Yandava C."/>
            <person name="Haas B."/>
            <person name="Nusbaum C."/>
            <person name="Birren B."/>
        </authorList>
    </citation>
    <scope>NUCLEOTIDE SEQUENCE [LARGE SCALE GENOMIC DNA]</scope>
    <source>
        <strain evidence="1 2">NRRL 6337</strain>
    </source>
</reference>
<dbReference type="Proteomes" id="UP000243308">
    <property type="component" value="Unassembled WGS sequence"/>
</dbReference>
<dbReference type="OrthoDB" id="2441166at2759"/>
<evidence type="ECO:0000313" key="1">
    <source>
        <dbReference type="EMBL" id="KFH62098.1"/>
    </source>
</evidence>
<keyword evidence="2" id="KW-1185">Reference proteome</keyword>
<name>A0A086TJH1_9FUNG</name>
<gene>
    <name evidence="1" type="ORF">MVEG_11737</name>
</gene>
<protein>
    <submittedName>
        <fullName evidence="1">Uncharacterized protein</fullName>
    </submittedName>
</protein>
<sequence>MAVMAQSAADADAVVSAAAFVGEDTTDFDAQPVNIFKEEKNHATVASSVLVFSATGANFQPSLQPTKNLASAYVEFLKKATSFPGFGEPAALVLPLPFNNSVFQFETNIRNVIKNDPDRFLIARGLRDLLPGYIPDSLLKTWLLSFILIGKPEGTDDVYIKFARVVLTLKTDKEHTTIIPEQDAKFEISQVKVNSLWVAQHADALASKIQPIVSVRESIDFFASSKVIPSKRLDEASCGRSSSRLRIQGALNDW</sequence>
<proteinExistence type="predicted"/>
<dbReference type="EMBL" id="KN042433">
    <property type="protein sequence ID" value="KFH62098.1"/>
    <property type="molecule type" value="Genomic_DNA"/>
</dbReference>
<evidence type="ECO:0000313" key="2">
    <source>
        <dbReference type="Proteomes" id="UP000243308"/>
    </source>
</evidence>
<dbReference type="AlphaFoldDB" id="A0A086TJH1"/>
<accession>A0A086TJH1</accession>
<organism evidence="1 2">
    <name type="scientific">Podila verticillata NRRL 6337</name>
    <dbReference type="NCBI Taxonomy" id="1069443"/>
    <lineage>
        <taxon>Eukaryota</taxon>
        <taxon>Fungi</taxon>
        <taxon>Fungi incertae sedis</taxon>
        <taxon>Mucoromycota</taxon>
        <taxon>Mortierellomycotina</taxon>
        <taxon>Mortierellomycetes</taxon>
        <taxon>Mortierellales</taxon>
        <taxon>Mortierellaceae</taxon>
        <taxon>Podila</taxon>
    </lineage>
</organism>